<organism evidence="3 4">
    <name type="scientific">Allobacillus salarius</name>
    <dbReference type="NCBI Taxonomy" id="1955272"/>
    <lineage>
        <taxon>Bacteria</taxon>
        <taxon>Bacillati</taxon>
        <taxon>Bacillota</taxon>
        <taxon>Bacilli</taxon>
        <taxon>Bacillales</taxon>
        <taxon>Bacillaceae</taxon>
        <taxon>Allobacillus</taxon>
    </lineage>
</organism>
<dbReference type="PROSITE" id="PS50151">
    <property type="entry name" value="UVR"/>
    <property type="match status" value="1"/>
</dbReference>
<evidence type="ECO:0000313" key="4">
    <source>
        <dbReference type="Proteomes" id="UP000316425"/>
    </source>
</evidence>
<accession>A0A556PLA9</accession>
<dbReference type="SUPFAM" id="SSF46600">
    <property type="entry name" value="C-terminal UvrC-binding domain of UvrB"/>
    <property type="match status" value="1"/>
</dbReference>
<sequence>MECQRCHENTASVHYTQVINGKKDEVHLCEKCAEKEGYMDFSNQHLSMHQFLTSMVPLDSAFNKSQSIKPETTTQCDYCGMTYGEFRRKGKFGCSHCYESFSSYLTPLLKRVHSGNTEHVGKIPKRIGGNLHKQREVENLRAKLQEAIQTEAFEEAATIRDQINQLKQELEEERKGGEA</sequence>
<feature type="coiled-coil region" evidence="1">
    <location>
        <begin position="130"/>
        <end position="176"/>
    </location>
</feature>
<dbReference type="PIRSF" id="PIRSF015034">
    <property type="entry name" value="YacH"/>
    <property type="match status" value="1"/>
</dbReference>
<dbReference type="Gene3D" id="4.10.860.10">
    <property type="entry name" value="UVR domain"/>
    <property type="match status" value="1"/>
</dbReference>
<dbReference type="AlphaFoldDB" id="A0A556PLA9"/>
<dbReference type="Proteomes" id="UP000316425">
    <property type="component" value="Unassembled WGS sequence"/>
</dbReference>
<keyword evidence="1" id="KW-0175">Coiled coil</keyword>
<dbReference type="RefSeq" id="WP_144088716.1">
    <property type="nucleotide sequence ID" value="NZ_VMHE01000011.1"/>
</dbReference>
<dbReference type="InterPro" id="IPR001943">
    <property type="entry name" value="UVR_dom"/>
</dbReference>
<dbReference type="InterPro" id="IPR025542">
    <property type="entry name" value="YacH"/>
</dbReference>
<dbReference type="GO" id="GO:1990169">
    <property type="term" value="P:stress response to copper ion"/>
    <property type="evidence" value="ECO:0007669"/>
    <property type="project" value="TreeGrafter"/>
</dbReference>
<dbReference type="GO" id="GO:0050897">
    <property type="term" value="F:cobalt ion binding"/>
    <property type="evidence" value="ECO:0007669"/>
    <property type="project" value="TreeGrafter"/>
</dbReference>
<dbReference type="GO" id="GO:0005507">
    <property type="term" value="F:copper ion binding"/>
    <property type="evidence" value="ECO:0007669"/>
    <property type="project" value="TreeGrafter"/>
</dbReference>
<evidence type="ECO:0000313" key="3">
    <source>
        <dbReference type="EMBL" id="TSJ65159.1"/>
    </source>
</evidence>
<comment type="caution">
    <text evidence="3">The sequence shown here is derived from an EMBL/GenBank/DDBJ whole genome shotgun (WGS) entry which is preliminary data.</text>
</comment>
<dbReference type="PANTHER" id="PTHR38430:SF1">
    <property type="entry name" value="PROTEIN-ARGININE KINASE ACTIVATOR PROTEIN"/>
    <property type="match status" value="1"/>
</dbReference>
<reference evidence="3 4" key="1">
    <citation type="submission" date="2019-07" db="EMBL/GenBank/DDBJ databases">
        <title>Allobacillus sp. nov. SKP isolated from shrimp paste of Euphausiacea.</title>
        <authorList>
            <person name="Kanchanasin P."/>
            <person name="Tanasupawat S."/>
            <person name="Shi W."/>
            <person name="Wu L."/>
            <person name="Ma J."/>
        </authorList>
    </citation>
    <scope>NUCLEOTIDE SEQUENCE [LARGE SCALE GENOMIC DNA]</scope>
    <source>
        <strain evidence="3 4">SKP4-8</strain>
    </source>
</reference>
<feature type="domain" description="UVR" evidence="2">
    <location>
        <begin position="134"/>
        <end position="169"/>
    </location>
</feature>
<evidence type="ECO:0000256" key="1">
    <source>
        <dbReference type="SAM" id="Coils"/>
    </source>
</evidence>
<keyword evidence="4" id="KW-1185">Reference proteome</keyword>
<dbReference type="InterPro" id="IPR036876">
    <property type="entry name" value="UVR_dom_sf"/>
</dbReference>
<proteinExistence type="predicted"/>
<evidence type="ECO:0000259" key="2">
    <source>
        <dbReference type="PROSITE" id="PS50151"/>
    </source>
</evidence>
<gene>
    <name evidence="3" type="ORF">FPQ13_07460</name>
</gene>
<dbReference type="Pfam" id="PF02151">
    <property type="entry name" value="UVR"/>
    <property type="match status" value="1"/>
</dbReference>
<dbReference type="GO" id="GO:0008270">
    <property type="term" value="F:zinc ion binding"/>
    <property type="evidence" value="ECO:0007669"/>
    <property type="project" value="TreeGrafter"/>
</dbReference>
<dbReference type="OrthoDB" id="9788704at2"/>
<protein>
    <recommendedName>
        <fullName evidence="2">UVR domain-containing protein</fullName>
    </recommendedName>
</protein>
<name>A0A556PLA9_9BACI</name>
<dbReference type="EMBL" id="VMHE01000011">
    <property type="protein sequence ID" value="TSJ65159.1"/>
    <property type="molecule type" value="Genomic_DNA"/>
</dbReference>
<dbReference type="GO" id="GO:1990170">
    <property type="term" value="P:stress response to cadmium ion"/>
    <property type="evidence" value="ECO:0007669"/>
    <property type="project" value="TreeGrafter"/>
</dbReference>
<dbReference type="GO" id="GO:0046870">
    <property type="term" value="F:cadmium ion binding"/>
    <property type="evidence" value="ECO:0007669"/>
    <property type="project" value="TreeGrafter"/>
</dbReference>
<dbReference type="PANTHER" id="PTHR38430">
    <property type="entry name" value="PROTEIN-ARGININE KINASE ACTIVATOR PROTEIN"/>
    <property type="match status" value="1"/>
</dbReference>